<feature type="binding site" evidence="1">
    <location>
        <position position="143"/>
    </location>
    <ligand>
        <name>Zn(2+)</name>
        <dbReference type="ChEBI" id="CHEBI:29105"/>
    </ligand>
</feature>
<accession>A0A1G9PLK4</accession>
<dbReference type="GO" id="GO:0003700">
    <property type="term" value="F:DNA-binding transcription factor activity"/>
    <property type="evidence" value="ECO:0007669"/>
    <property type="project" value="InterPro"/>
</dbReference>
<dbReference type="InterPro" id="IPR036388">
    <property type="entry name" value="WH-like_DNA-bd_sf"/>
</dbReference>
<evidence type="ECO:0000256" key="2">
    <source>
        <dbReference type="PIRSR" id="PIRSR602481-2"/>
    </source>
</evidence>
<keyword evidence="4" id="KW-1185">Reference proteome</keyword>
<feature type="binding site" evidence="1">
    <location>
        <position position="140"/>
    </location>
    <ligand>
        <name>Zn(2+)</name>
        <dbReference type="ChEBI" id="CHEBI:29105"/>
    </ligand>
</feature>
<dbReference type="Gene3D" id="1.10.10.10">
    <property type="entry name" value="Winged helix-like DNA-binding domain superfamily/Winged helix DNA-binding domain"/>
    <property type="match status" value="1"/>
</dbReference>
<sequence>MGPHTIEMTNDIEHRLKNKDINPTAMRLLVLDFLTKQVAAISLNDLEKGMGPSDRITLYRTLKTFEEKGLVHSIEDGTGATKYALCEDNCDGDQHHDLHVHFYCNTCKETFCLPNTKIPEISLPKRFQTEEMNLIIKGICDQCHPG</sequence>
<dbReference type="AlphaFoldDB" id="A0A1G9PLK4"/>
<keyword evidence="2" id="KW-0408">Iron</keyword>
<keyword evidence="1" id="KW-0479">Metal-binding</keyword>
<dbReference type="SUPFAM" id="SSF46785">
    <property type="entry name" value="Winged helix' DNA-binding domain"/>
    <property type="match status" value="1"/>
</dbReference>
<dbReference type="Pfam" id="PF01475">
    <property type="entry name" value="FUR"/>
    <property type="match status" value="1"/>
</dbReference>
<keyword evidence="1" id="KW-0862">Zinc</keyword>
<dbReference type="InterPro" id="IPR002481">
    <property type="entry name" value="FUR"/>
</dbReference>
<feature type="binding site" evidence="2">
    <location>
        <position position="97"/>
    </location>
    <ligand>
        <name>Fe cation</name>
        <dbReference type="ChEBI" id="CHEBI:24875"/>
    </ligand>
</feature>
<feature type="binding site" evidence="2">
    <location>
        <position position="95"/>
    </location>
    <ligand>
        <name>Fe cation</name>
        <dbReference type="ChEBI" id="CHEBI:24875"/>
    </ligand>
</feature>
<evidence type="ECO:0000313" key="4">
    <source>
        <dbReference type="Proteomes" id="UP000183200"/>
    </source>
</evidence>
<name>A0A1G9PLK4_9SPHI</name>
<dbReference type="InterPro" id="IPR036390">
    <property type="entry name" value="WH_DNA-bd_sf"/>
</dbReference>
<dbReference type="EMBL" id="FNGY01000002">
    <property type="protein sequence ID" value="SDL99718.1"/>
    <property type="molecule type" value="Genomic_DNA"/>
</dbReference>
<proteinExistence type="predicted"/>
<evidence type="ECO:0000313" key="3">
    <source>
        <dbReference type="EMBL" id="SDL99718.1"/>
    </source>
</evidence>
<gene>
    <name evidence="3" type="ORF">SAMN05421820_102695</name>
</gene>
<dbReference type="STRING" id="430522.BFS30_18180"/>
<dbReference type="PANTHER" id="PTHR33202">
    <property type="entry name" value="ZINC UPTAKE REGULATION PROTEIN"/>
    <property type="match status" value="1"/>
</dbReference>
<dbReference type="PANTHER" id="PTHR33202:SF22">
    <property type="entry name" value="HYDROGEN PEROXIDE SENSITIVE REPRESSOR"/>
    <property type="match status" value="1"/>
</dbReference>
<dbReference type="GO" id="GO:0045892">
    <property type="term" value="P:negative regulation of DNA-templated transcription"/>
    <property type="evidence" value="ECO:0007669"/>
    <property type="project" value="TreeGrafter"/>
</dbReference>
<protein>
    <submittedName>
        <fullName evidence="3">Fur family transcriptional regulator, ferric uptake regulator</fullName>
    </submittedName>
</protein>
<comment type="cofactor">
    <cofactor evidence="1">
        <name>Zn(2+)</name>
        <dbReference type="ChEBI" id="CHEBI:29105"/>
    </cofactor>
    <text evidence="1">Binds 1 zinc ion per subunit.</text>
</comment>
<dbReference type="GO" id="GO:1900376">
    <property type="term" value="P:regulation of secondary metabolite biosynthetic process"/>
    <property type="evidence" value="ECO:0007669"/>
    <property type="project" value="TreeGrafter"/>
</dbReference>
<dbReference type="GO" id="GO:0008270">
    <property type="term" value="F:zinc ion binding"/>
    <property type="evidence" value="ECO:0007669"/>
    <property type="project" value="TreeGrafter"/>
</dbReference>
<evidence type="ECO:0000256" key="1">
    <source>
        <dbReference type="PIRSR" id="PIRSR602481-1"/>
    </source>
</evidence>
<feature type="binding site" evidence="1">
    <location>
        <position position="107"/>
    </location>
    <ligand>
        <name>Zn(2+)</name>
        <dbReference type="ChEBI" id="CHEBI:29105"/>
    </ligand>
</feature>
<comment type="cofactor">
    <cofactor evidence="2">
        <name>Mn(2+)</name>
        <dbReference type="ChEBI" id="CHEBI:29035"/>
    </cofactor>
    <cofactor evidence="2">
        <name>Fe(2+)</name>
        <dbReference type="ChEBI" id="CHEBI:29033"/>
    </cofactor>
    <text evidence="2">Binds 1 Mn(2+) or Fe(2+) ion per subunit.</text>
</comment>
<dbReference type="Proteomes" id="UP000183200">
    <property type="component" value="Unassembled WGS sequence"/>
</dbReference>
<organism evidence="3 4">
    <name type="scientific">Pedobacter steynii</name>
    <dbReference type="NCBI Taxonomy" id="430522"/>
    <lineage>
        <taxon>Bacteria</taxon>
        <taxon>Pseudomonadati</taxon>
        <taxon>Bacteroidota</taxon>
        <taxon>Sphingobacteriia</taxon>
        <taxon>Sphingobacteriales</taxon>
        <taxon>Sphingobacteriaceae</taxon>
        <taxon>Pedobacter</taxon>
    </lineage>
</organism>
<reference evidence="4" key="1">
    <citation type="submission" date="2016-10" db="EMBL/GenBank/DDBJ databases">
        <authorList>
            <person name="Varghese N."/>
            <person name="Submissions S."/>
        </authorList>
    </citation>
    <scope>NUCLEOTIDE SEQUENCE [LARGE SCALE GENOMIC DNA]</scope>
    <source>
        <strain evidence="4">DSM 19110</strain>
    </source>
</reference>
<dbReference type="GO" id="GO:0000976">
    <property type="term" value="F:transcription cis-regulatory region binding"/>
    <property type="evidence" value="ECO:0007669"/>
    <property type="project" value="TreeGrafter"/>
</dbReference>
<feature type="binding site" evidence="1">
    <location>
        <position position="104"/>
    </location>
    <ligand>
        <name>Zn(2+)</name>
        <dbReference type="ChEBI" id="CHEBI:29105"/>
    </ligand>
</feature>